<sequence length="114" mass="12126">MTTQTNRMSVPPPAPDPGLDLLDRAWELHPSVSVRPEPFGALMYHFGNRRLSFLKTRQLLDVVNALATAPSARSACLAAGVDPAQLPVLGRALASLAAGDLIRPRTTSPAEDTA</sequence>
<gene>
    <name evidence="1" type="primary">mftB</name>
    <name evidence="1" type="ORF">GCM10022223_28600</name>
</gene>
<keyword evidence="2" id="KW-1185">Reference proteome</keyword>
<dbReference type="Proteomes" id="UP001501074">
    <property type="component" value="Unassembled WGS sequence"/>
</dbReference>
<dbReference type="EMBL" id="BAAAZO010000004">
    <property type="protein sequence ID" value="GAA3610782.1"/>
    <property type="molecule type" value="Genomic_DNA"/>
</dbReference>
<dbReference type="NCBIfam" id="TIGR03967">
    <property type="entry name" value="mycofact_MftB"/>
    <property type="match status" value="1"/>
</dbReference>
<proteinExistence type="predicted"/>
<organism evidence="1 2">
    <name type="scientific">Kineosporia mesophila</name>
    <dbReference type="NCBI Taxonomy" id="566012"/>
    <lineage>
        <taxon>Bacteria</taxon>
        <taxon>Bacillati</taxon>
        <taxon>Actinomycetota</taxon>
        <taxon>Actinomycetes</taxon>
        <taxon>Kineosporiales</taxon>
        <taxon>Kineosporiaceae</taxon>
        <taxon>Kineosporia</taxon>
    </lineage>
</organism>
<comment type="caution">
    <text evidence="1">The sequence shown here is derived from an EMBL/GenBank/DDBJ whole genome shotgun (WGS) entry which is preliminary data.</text>
</comment>
<evidence type="ECO:0000313" key="1">
    <source>
        <dbReference type="EMBL" id="GAA3610782.1"/>
    </source>
</evidence>
<protein>
    <submittedName>
        <fullName evidence="1">Mycofactocin biosynthesis chaperone MftB</fullName>
    </submittedName>
</protein>
<dbReference type="Pfam" id="PF26520">
    <property type="entry name" value="MftB_chaperone"/>
    <property type="match status" value="1"/>
</dbReference>
<evidence type="ECO:0000313" key="2">
    <source>
        <dbReference type="Proteomes" id="UP001501074"/>
    </source>
</evidence>
<accession>A0ABP6ZIJ4</accession>
<dbReference type="InterPro" id="IPR023850">
    <property type="entry name" value="MftB"/>
</dbReference>
<reference evidence="2" key="1">
    <citation type="journal article" date="2019" name="Int. J. Syst. Evol. Microbiol.">
        <title>The Global Catalogue of Microorganisms (GCM) 10K type strain sequencing project: providing services to taxonomists for standard genome sequencing and annotation.</title>
        <authorList>
            <consortium name="The Broad Institute Genomics Platform"/>
            <consortium name="The Broad Institute Genome Sequencing Center for Infectious Disease"/>
            <person name="Wu L."/>
            <person name="Ma J."/>
        </authorList>
    </citation>
    <scope>NUCLEOTIDE SEQUENCE [LARGE SCALE GENOMIC DNA]</scope>
    <source>
        <strain evidence="2">JCM 16902</strain>
    </source>
</reference>
<name>A0ABP6ZIJ4_9ACTN</name>